<sequence length="202" mass="22384">MVPRLCKRNWPPSQQASSSSPSSNGTPQHVNCGMEPRVKERPRLVTTYKQITEMQYRCCPGFFGENCDMECFNCTTLERMERRLRSVEETIRGGNGNYSYAGPHQRSFIRPGRPDMSHVTTTPRGAAPNGSTQMRRPAVGVTRRPFRKPDAAFERNGAAQQGSSDVSAGVRTPQQTRCNCPAGPPGQAGAQGIDVERIEKQR</sequence>
<keyword evidence="6" id="KW-1185">Reference proteome</keyword>
<comment type="caution">
    <text evidence="5">The sequence shown here is derived from an EMBL/GenBank/DDBJ whole genome shotgun (WGS) entry which is preliminary data.</text>
</comment>
<dbReference type="Pfam" id="PF07546">
    <property type="entry name" value="EMI"/>
    <property type="match status" value="1"/>
</dbReference>
<protein>
    <submittedName>
        <fullName evidence="5">EMI domain-containing 1-like protein</fullName>
    </submittedName>
</protein>
<feature type="compositionally biased region" description="Low complexity" evidence="3">
    <location>
        <begin position="11"/>
        <end position="23"/>
    </location>
</feature>
<evidence type="ECO:0000256" key="3">
    <source>
        <dbReference type="SAM" id="MobiDB-lite"/>
    </source>
</evidence>
<dbReference type="InterPro" id="IPR011489">
    <property type="entry name" value="EMI_domain"/>
</dbReference>
<gene>
    <name evidence="5" type="ORF">APZ42_026156</name>
</gene>
<dbReference type="STRING" id="35525.A0A164SFS6"/>
<keyword evidence="2" id="KW-1015">Disulfide bond</keyword>
<dbReference type="AlphaFoldDB" id="A0A164SFS6"/>
<feature type="compositionally biased region" description="Polar residues" evidence="3">
    <location>
        <begin position="121"/>
        <end position="134"/>
    </location>
</feature>
<accession>A0A164SFS6</accession>
<feature type="domain" description="EMI" evidence="4">
    <location>
        <begin position="6"/>
        <end position="63"/>
    </location>
</feature>
<reference evidence="5 6" key="1">
    <citation type="submission" date="2016-03" db="EMBL/GenBank/DDBJ databases">
        <title>EvidentialGene: Evidence-directed Construction of Genes on Genomes.</title>
        <authorList>
            <person name="Gilbert D.G."/>
            <person name="Choi J.-H."/>
            <person name="Mockaitis K."/>
            <person name="Colbourne J."/>
            <person name="Pfrender M."/>
        </authorList>
    </citation>
    <scope>NUCLEOTIDE SEQUENCE [LARGE SCALE GENOMIC DNA]</scope>
    <source>
        <strain evidence="5 6">Xinb3</strain>
        <tissue evidence="5">Complete organism</tissue>
    </source>
</reference>
<feature type="region of interest" description="Disordered" evidence="3">
    <location>
        <begin position="1"/>
        <end position="36"/>
    </location>
</feature>
<dbReference type="Proteomes" id="UP000076858">
    <property type="component" value="Unassembled WGS sequence"/>
</dbReference>
<evidence type="ECO:0000256" key="2">
    <source>
        <dbReference type="ARBA" id="ARBA00023157"/>
    </source>
</evidence>
<dbReference type="EMBL" id="LRGB01002037">
    <property type="protein sequence ID" value="KZS09585.1"/>
    <property type="molecule type" value="Genomic_DNA"/>
</dbReference>
<feature type="region of interest" description="Disordered" evidence="3">
    <location>
        <begin position="95"/>
        <end position="114"/>
    </location>
</feature>
<organism evidence="5 6">
    <name type="scientific">Daphnia magna</name>
    <dbReference type="NCBI Taxonomy" id="35525"/>
    <lineage>
        <taxon>Eukaryota</taxon>
        <taxon>Metazoa</taxon>
        <taxon>Ecdysozoa</taxon>
        <taxon>Arthropoda</taxon>
        <taxon>Crustacea</taxon>
        <taxon>Branchiopoda</taxon>
        <taxon>Diplostraca</taxon>
        <taxon>Cladocera</taxon>
        <taxon>Anomopoda</taxon>
        <taxon>Daphniidae</taxon>
        <taxon>Daphnia</taxon>
    </lineage>
</organism>
<evidence type="ECO:0000256" key="1">
    <source>
        <dbReference type="ARBA" id="ARBA00022729"/>
    </source>
</evidence>
<feature type="compositionally biased region" description="Polar residues" evidence="3">
    <location>
        <begin position="158"/>
        <end position="178"/>
    </location>
</feature>
<evidence type="ECO:0000313" key="6">
    <source>
        <dbReference type="Proteomes" id="UP000076858"/>
    </source>
</evidence>
<keyword evidence="1" id="KW-0732">Signal</keyword>
<feature type="region of interest" description="Disordered" evidence="3">
    <location>
        <begin position="121"/>
        <end position="202"/>
    </location>
</feature>
<proteinExistence type="predicted"/>
<name>A0A164SFS6_9CRUS</name>
<evidence type="ECO:0000313" key="5">
    <source>
        <dbReference type="EMBL" id="KZS09585.1"/>
    </source>
</evidence>
<evidence type="ECO:0000259" key="4">
    <source>
        <dbReference type="Pfam" id="PF07546"/>
    </source>
</evidence>
<dbReference type="OrthoDB" id="5983381at2759"/>